<dbReference type="Gene3D" id="3.40.640.10">
    <property type="entry name" value="Type I PLP-dependent aspartate aminotransferase-like (Major domain)"/>
    <property type="match status" value="1"/>
</dbReference>
<organism evidence="8 9">
    <name type="scientific">Phenylobacterium koreense</name>
    <dbReference type="NCBI Taxonomy" id="266125"/>
    <lineage>
        <taxon>Bacteria</taxon>
        <taxon>Pseudomonadati</taxon>
        <taxon>Pseudomonadota</taxon>
        <taxon>Alphaproteobacteria</taxon>
        <taxon>Caulobacterales</taxon>
        <taxon>Caulobacteraceae</taxon>
        <taxon>Phenylobacterium</taxon>
    </lineage>
</organism>
<sequence length="447" mass="48644">MRTSIVHPGADNLRYEIRQIVEVARAIEAAGQPIRWENIGDPVAKGESAPGWIKEIVGKAAQEDLSFAYSPTKGLDETRAYIAHERNLEGGIQITPDDLLFFNGLGDAISTIYGALHPTARVIGPNPAYPTHSSAEAAHAGAPHITYRLDPENGWRPDLADLESKVAANPHIAAILIINPDNPTGFVYPQETLAAIVDIARRYNLFLISDEIYSNLAYDVSEMRKLASVIGEVPAIAMRGISKEFPWPGARCGWIEIYNRDKDTDFDRFARSLLETKMLEVCATTLPQRVLPRVMGDARYYPYLAQRVAAYDRRAKRAVAALSDIPEITIHPARGAFYMTAVFRHGVLGMDQSLPTSASAEAIISPHLSAALDQRFVLHLLAATGICVVPLSTGFNSDLQGFRFTLLEADETKFEALLADLAAALRAYLASAPKAAGQPATKSAAVA</sequence>
<dbReference type="InterPro" id="IPR015421">
    <property type="entry name" value="PyrdxlP-dep_Trfase_major"/>
</dbReference>
<name>A0ABV2EMP9_9CAUL</name>
<comment type="cofactor">
    <cofactor evidence="1">
        <name>pyridoxal 5'-phosphate</name>
        <dbReference type="ChEBI" id="CHEBI:597326"/>
    </cofactor>
</comment>
<evidence type="ECO:0000256" key="3">
    <source>
        <dbReference type="ARBA" id="ARBA00022576"/>
    </source>
</evidence>
<accession>A0ABV2EMP9</accession>
<evidence type="ECO:0000256" key="4">
    <source>
        <dbReference type="ARBA" id="ARBA00022679"/>
    </source>
</evidence>
<keyword evidence="4" id="KW-0808">Transferase</keyword>
<dbReference type="CDD" id="cd00609">
    <property type="entry name" value="AAT_like"/>
    <property type="match status" value="1"/>
</dbReference>
<dbReference type="PANTHER" id="PTHR43488:SF2">
    <property type="entry name" value="GLUTAMATE-PYRUVATE AMINOTRANSFERASE ALAA"/>
    <property type="match status" value="1"/>
</dbReference>
<evidence type="ECO:0000256" key="2">
    <source>
        <dbReference type="ARBA" id="ARBA00007441"/>
    </source>
</evidence>
<evidence type="ECO:0000259" key="7">
    <source>
        <dbReference type="Pfam" id="PF00155"/>
    </source>
</evidence>
<keyword evidence="5" id="KW-0663">Pyridoxal phosphate</keyword>
<protein>
    <recommendedName>
        <fullName evidence="6">alanine transaminase</fullName>
        <ecNumber evidence="6">2.6.1.2</ecNumber>
    </recommendedName>
</protein>
<dbReference type="RefSeq" id="WP_354298253.1">
    <property type="nucleotide sequence ID" value="NZ_JBEPLU010000003.1"/>
</dbReference>
<reference evidence="8 9" key="1">
    <citation type="submission" date="2024-06" db="EMBL/GenBank/DDBJ databases">
        <title>Genomic Encyclopedia of Type Strains, Phase IV (KMG-IV): sequencing the most valuable type-strain genomes for metagenomic binning, comparative biology and taxonomic classification.</title>
        <authorList>
            <person name="Goeker M."/>
        </authorList>
    </citation>
    <scope>NUCLEOTIDE SEQUENCE [LARGE SCALE GENOMIC DNA]</scope>
    <source>
        <strain evidence="8 9">DSM 17809</strain>
    </source>
</reference>
<feature type="domain" description="Aminotransferase class I/classII large" evidence="7">
    <location>
        <begin position="52"/>
        <end position="390"/>
    </location>
</feature>
<evidence type="ECO:0000313" key="8">
    <source>
        <dbReference type="EMBL" id="MET3528310.1"/>
    </source>
</evidence>
<dbReference type="InterPro" id="IPR004839">
    <property type="entry name" value="Aminotransferase_I/II_large"/>
</dbReference>
<gene>
    <name evidence="8" type="ORF">ABID41_003449</name>
</gene>
<proteinExistence type="inferred from homology"/>
<dbReference type="Proteomes" id="UP001549110">
    <property type="component" value="Unassembled WGS sequence"/>
</dbReference>
<dbReference type="InterPro" id="IPR015422">
    <property type="entry name" value="PyrdxlP-dep_Trfase_small"/>
</dbReference>
<evidence type="ECO:0000256" key="1">
    <source>
        <dbReference type="ARBA" id="ARBA00001933"/>
    </source>
</evidence>
<dbReference type="Gene3D" id="3.90.1150.10">
    <property type="entry name" value="Aspartate Aminotransferase, domain 1"/>
    <property type="match status" value="1"/>
</dbReference>
<dbReference type="SUPFAM" id="SSF53383">
    <property type="entry name" value="PLP-dependent transferases"/>
    <property type="match status" value="1"/>
</dbReference>
<evidence type="ECO:0000313" key="9">
    <source>
        <dbReference type="Proteomes" id="UP001549110"/>
    </source>
</evidence>
<dbReference type="Pfam" id="PF00155">
    <property type="entry name" value="Aminotran_1_2"/>
    <property type="match status" value="1"/>
</dbReference>
<dbReference type="NCBIfam" id="NF005334">
    <property type="entry name" value="PRK06855.1"/>
    <property type="match status" value="1"/>
</dbReference>
<evidence type="ECO:0000256" key="5">
    <source>
        <dbReference type="ARBA" id="ARBA00022898"/>
    </source>
</evidence>
<evidence type="ECO:0000256" key="6">
    <source>
        <dbReference type="ARBA" id="ARBA00026106"/>
    </source>
</evidence>
<keyword evidence="3 8" id="KW-0032">Aminotransferase</keyword>
<dbReference type="GO" id="GO:0008483">
    <property type="term" value="F:transaminase activity"/>
    <property type="evidence" value="ECO:0007669"/>
    <property type="project" value="UniProtKB-KW"/>
</dbReference>
<dbReference type="InterPro" id="IPR051926">
    <property type="entry name" value="Ala_Aminotransferase"/>
</dbReference>
<dbReference type="InterPro" id="IPR015424">
    <property type="entry name" value="PyrdxlP-dep_Trfase"/>
</dbReference>
<comment type="caution">
    <text evidence="8">The sequence shown here is derived from an EMBL/GenBank/DDBJ whole genome shotgun (WGS) entry which is preliminary data.</text>
</comment>
<dbReference type="PANTHER" id="PTHR43488">
    <property type="entry name" value="GLUTAMATE-PYRUVATE AMINOTRANSFERASE ALAA"/>
    <property type="match status" value="1"/>
</dbReference>
<keyword evidence="9" id="KW-1185">Reference proteome</keyword>
<dbReference type="EMBL" id="JBEPLU010000003">
    <property type="protein sequence ID" value="MET3528310.1"/>
    <property type="molecule type" value="Genomic_DNA"/>
</dbReference>
<dbReference type="EC" id="2.6.1.2" evidence="6"/>
<comment type="similarity">
    <text evidence="2">Belongs to the class-I pyridoxal-phosphate-dependent aminotransferase family.</text>
</comment>